<protein>
    <submittedName>
        <fullName evidence="6">Por secretion system C-terminal sorting domain-containing protein</fullName>
    </submittedName>
</protein>
<dbReference type="Pfam" id="PF19081">
    <property type="entry name" value="Ig_7"/>
    <property type="match status" value="1"/>
</dbReference>
<dbReference type="InterPro" id="IPR044023">
    <property type="entry name" value="Ig_7"/>
</dbReference>
<evidence type="ECO:0000256" key="1">
    <source>
        <dbReference type="ARBA" id="ARBA00022729"/>
    </source>
</evidence>
<organism evidence="6 7">
    <name type="scientific">Halpernia frigidisoli</name>
    <dbReference type="NCBI Taxonomy" id="1125876"/>
    <lineage>
        <taxon>Bacteria</taxon>
        <taxon>Pseudomonadati</taxon>
        <taxon>Bacteroidota</taxon>
        <taxon>Flavobacteriia</taxon>
        <taxon>Flavobacteriales</taxon>
        <taxon>Weeksellaceae</taxon>
        <taxon>Chryseobacterium group</taxon>
        <taxon>Halpernia</taxon>
    </lineage>
</organism>
<dbReference type="Pfam" id="PF20009">
    <property type="entry name" value="GEVED"/>
    <property type="match status" value="1"/>
</dbReference>
<dbReference type="InterPro" id="IPR026444">
    <property type="entry name" value="Secre_tail"/>
</dbReference>
<feature type="domain" description="Ig-like" evidence="3">
    <location>
        <begin position="430"/>
        <end position="514"/>
    </location>
</feature>
<evidence type="ECO:0000313" key="7">
    <source>
        <dbReference type="Proteomes" id="UP000198931"/>
    </source>
</evidence>
<proteinExistence type="predicted"/>
<accession>A0A1I3FDV3</accession>
<dbReference type="InterPro" id="IPR049304">
    <property type="entry name" value="Gly_rich_dom"/>
</dbReference>
<evidence type="ECO:0000313" key="6">
    <source>
        <dbReference type="EMBL" id="SFI09423.1"/>
    </source>
</evidence>
<feature type="region of interest" description="Disordered" evidence="2">
    <location>
        <begin position="218"/>
        <end position="238"/>
    </location>
</feature>
<sequence>MLQNYFLVQFFKSLKNYFTSFPCIFGRKYLPFLFIFFGFFSAFGQTTDFFTAEGAATWTAPAGVTSITVQAWGAGGSGGGTATNFGSNSGGGGGAAGTYVTSPLTVVPGTTYNLYVARTTVGAIAAGAKGQGSWFNTSSILFAEGGNGGAAPNGALSAGGLGSITSSIGTTRTAGGNGGNGTAGSFSGAGGNATNGGGTGGASRTAIGDGLPGNAIGGGGGGAVVQNTDRPGGSGARGEVRITYTSASTYCRPTTDVPGNSYINNVRFLGTLNDVSNNNNNYSNGYQDFTGLTNKTSQVDGEGINIYVESNGVDTVFKAWVDWNRDNLFDNSGTAPTATSEWVYGSGSTRAFSTTFGIVIPPGTPPGDYRLRIRNYRAVDTGQASGFGGTDAYTSCQNFTGTQNITGTQVGEAEDYIIKVLSNCAANIVSVTDAVNCGPGALILSATANTGTTRLRWYDAETGGNLLATTNVNGVFTASFSTPSINATTIYYVTAFNGTCESIYRTPVVARISPIPVITFDLPQASANFCGDNNTLRLTSTGSNESVELFNEKFDSGLGIFTSTTGTNADFTATTNTSGTFPNSGVNTSVAANTGWQNKTSTYKPVGSIWRPAISSGFGVNKFAYATSDYANTTTHTILTTTSSYNTTNFLNLSLSFSAYYSYYGDTSAAAGGTVEGLFVEVFADGGAWTTVQAYKSSLGFGTKFNTYTIPLNLYIGIANLKIRFRHLAYWGDGLAIDNVRLTGDRPLTASFVWTAPNIGIYNADCTTPYVNGTTTDNVCIKPTATQLQTIPSWNISASVTISNGCVVPNSITVQNNNKYWDKNTTDWNSSLWLPVNSVPDITKCVFIKQPVILQSGADGAAKNISIEPGGSLRIKSPRSLTIDDYLRNNSTVDKFILESDANLLQNNATAVNVGSITAERSVSGLRNTVGTAVDYIYWGAPVTGQQTKGSGGFSPGTPNGSFFAYRESNDRFYETADLTFTPGRGYAVQAEAGVPAKIYSFKGNPNNGDVNFSITKSADNPVGTVHGYNLVSNPYPSNIAFSELYFGNSGLIYNTAWFWTNFIYERYQQGSTYNGNNYSVINGTGGVAATFSTYTGGVSSNGIIKVGQAFIIQAKGSGSLAFKNTFGAGHVLRTRSTGTGFFQKNNQNINRFWLNLVNPGNISNQQLIGYIDGASDSFEQDFDNEAFDNYSDLFYSVLDDKKLVIQGKANNFITEDKIKLGANFYETGTYTIALEKAEGLFANGQKIYLKDNLLGITFDLTAQNYTFSTVAGQSEGRFEIVYKPESFLGLNNQTKSELILYRDGNQFVLKSQKEIIKIEIYDGSGRLISVKNLQNKNTAVSAENWSQGVYIIKIIFKNGSVQTKKVSK</sequence>
<keyword evidence="7" id="KW-1185">Reference proteome</keyword>
<dbReference type="RefSeq" id="WP_090079341.1">
    <property type="nucleotide sequence ID" value="NZ_FOQT01000002.1"/>
</dbReference>
<dbReference type="Proteomes" id="UP000198931">
    <property type="component" value="Unassembled WGS sequence"/>
</dbReference>
<reference evidence="6 7" key="1">
    <citation type="submission" date="2016-10" db="EMBL/GenBank/DDBJ databases">
        <authorList>
            <person name="de Groot N.N."/>
        </authorList>
    </citation>
    <scope>NUCLEOTIDE SEQUENCE [LARGE SCALE GENOMIC DNA]</scope>
    <source>
        <strain evidence="6 7">DSM 26000</strain>
    </source>
</reference>
<feature type="domain" description="GEVED" evidence="4">
    <location>
        <begin position="317"/>
        <end position="418"/>
    </location>
</feature>
<dbReference type="Pfam" id="PF21722">
    <property type="entry name" value="Gly_rich_2"/>
    <property type="match status" value="1"/>
</dbReference>
<evidence type="ECO:0000259" key="4">
    <source>
        <dbReference type="Pfam" id="PF20009"/>
    </source>
</evidence>
<keyword evidence="1" id="KW-0732">Signal</keyword>
<name>A0A1I3FDV3_9FLAO</name>
<dbReference type="STRING" id="1125876.SAMN05443292_1317"/>
<gene>
    <name evidence="6" type="ORF">SAMN05443292_1317</name>
</gene>
<dbReference type="OrthoDB" id="906679at2"/>
<dbReference type="InterPro" id="IPR045474">
    <property type="entry name" value="GEVED"/>
</dbReference>
<dbReference type="EMBL" id="FOQT01000002">
    <property type="protein sequence ID" value="SFI09423.1"/>
    <property type="molecule type" value="Genomic_DNA"/>
</dbReference>
<evidence type="ECO:0000256" key="2">
    <source>
        <dbReference type="SAM" id="MobiDB-lite"/>
    </source>
</evidence>
<evidence type="ECO:0000259" key="3">
    <source>
        <dbReference type="Pfam" id="PF19081"/>
    </source>
</evidence>
<dbReference type="NCBIfam" id="TIGR04183">
    <property type="entry name" value="Por_Secre_tail"/>
    <property type="match status" value="1"/>
</dbReference>
<feature type="domain" description="Glycine-rich" evidence="5">
    <location>
        <begin position="51"/>
        <end position="244"/>
    </location>
</feature>
<evidence type="ECO:0000259" key="5">
    <source>
        <dbReference type="Pfam" id="PF21722"/>
    </source>
</evidence>